<proteinExistence type="predicted"/>
<evidence type="ECO:0000256" key="1">
    <source>
        <dbReference type="SAM" id="Phobius"/>
    </source>
</evidence>
<dbReference type="Gene3D" id="2.60.120.200">
    <property type="match status" value="1"/>
</dbReference>
<keyword evidence="1" id="KW-0472">Membrane</keyword>
<feature type="transmembrane region" description="Helical" evidence="1">
    <location>
        <begin position="21"/>
        <end position="43"/>
    </location>
</feature>
<dbReference type="InterPro" id="IPR013320">
    <property type="entry name" value="ConA-like_dom_sf"/>
</dbReference>
<evidence type="ECO:0000313" key="2">
    <source>
        <dbReference type="EMBL" id="CAB4597396.1"/>
    </source>
</evidence>
<organism evidence="2">
    <name type="scientific">freshwater metagenome</name>
    <dbReference type="NCBI Taxonomy" id="449393"/>
    <lineage>
        <taxon>unclassified sequences</taxon>
        <taxon>metagenomes</taxon>
        <taxon>ecological metagenomes</taxon>
    </lineage>
</organism>
<sequence length="398" mass="41353">MGYRYAYHDDPVEEIGARKSLASRILFFFSALAIVAVTGTTVASNISLTNSGSTEFGQGFLTTTACSGSNSLSIKPTNIFDGTNYLVKSVTVSNIPTQCVGSDFILGTYGAPAAPNGSIGFTNIGLSSPYLTATVAAPGTTSTTYEWWFFNTSASPATQGMMQTRTNATGADGMDVSLEGGGITISVGSSFMLRTTGTFLQNKWNHIAIVRSGTTVWTVYLNGTAIGSPFNFSGSTSTSLAIGAKSFTTYNEFFNGYISDFRYVKGTAVYSSNFTPPTSMLANISGTQLLLDTPVGASYLSDTSGNNTTLNKVNGSPTSVSQSPFPSTSQAIALFNTTSTSVTVYASGAGFVQGNNSAGTTITSITNPPSGAFTITFDTPTALASSVQTFTLQSAPHS</sequence>
<dbReference type="EMBL" id="CAEZUI010000067">
    <property type="protein sequence ID" value="CAB4597396.1"/>
    <property type="molecule type" value="Genomic_DNA"/>
</dbReference>
<protein>
    <submittedName>
        <fullName evidence="2">Unannotated protein</fullName>
    </submittedName>
</protein>
<dbReference type="SUPFAM" id="SSF49899">
    <property type="entry name" value="Concanavalin A-like lectins/glucanases"/>
    <property type="match status" value="1"/>
</dbReference>
<name>A0A6J6G805_9ZZZZ</name>
<keyword evidence="1" id="KW-1133">Transmembrane helix</keyword>
<dbReference type="Pfam" id="PF13385">
    <property type="entry name" value="Laminin_G_3"/>
    <property type="match status" value="1"/>
</dbReference>
<accession>A0A6J6G805</accession>
<gene>
    <name evidence="2" type="ORF">UFOPK1807_00627</name>
</gene>
<keyword evidence="1" id="KW-0812">Transmembrane</keyword>
<dbReference type="AlphaFoldDB" id="A0A6J6G805"/>
<reference evidence="2" key="1">
    <citation type="submission" date="2020-05" db="EMBL/GenBank/DDBJ databases">
        <authorList>
            <person name="Chiriac C."/>
            <person name="Salcher M."/>
            <person name="Ghai R."/>
            <person name="Kavagutti S V."/>
        </authorList>
    </citation>
    <scope>NUCLEOTIDE SEQUENCE</scope>
</reference>